<dbReference type="SUPFAM" id="SSF53850">
    <property type="entry name" value="Periplasmic binding protein-like II"/>
    <property type="match status" value="1"/>
</dbReference>
<dbReference type="CDD" id="cd16922">
    <property type="entry name" value="HATPase_EvgS-ArcB-TorS-like"/>
    <property type="match status" value="1"/>
</dbReference>
<dbReference type="RefSeq" id="WP_246909512.1">
    <property type="nucleotide sequence ID" value="NZ_JALJRB010000014.1"/>
</dbReference>
<evidence type="ECO:0000256" key="7">
    <source>
        <dbReference type="ARBA" id="ARBA00022777"/>
    </source>
</evidence>
<evidence type="ECO:0000256" key="2">
    <source>
        <dbReference type="ARBA" id="ARBA00004370"/>
    </source>
</evidence>
<evidence type="ECO:0000256" key="8">
    <source>
        <dbReference type="ARBA" id="ARBA00022840"/>
    </source>
</evidence>
<feature type="signal peptide" evidence="13">
    <location>
        <begin position="1"/>
        <end position="42"/>
    </location>
</feature>
<dbReference type="Pfam" id="PF00512">
    <property type="entry name" value="HisKA"/>
    <property type="match status" value="1"/>
</dbReference>
<proteinExistence type="predicted"/>
<dbReference type="GO" id="GO:0005524">
    <property type="term" value="F:ATP binding"/>
    <property type="evidence" value="ECO:0007669"/>
    <property type="project" value="UniProtKB-KW"/>
</dbReference>
<dbReference type="InterPro" id="IPR005467">
    <property type="entry name" value="His_kinase_dom"/>
</dbReference>
<evidence type="ECO:0000313" key="16">
    <source>
        <dbReference type="Proteomes" id="UP001165427"/>
    </source>
</evidence>
<keyword evidence="12" id="KW-0812">Transmembrane</keyword>
<evidence type="ECO:0000256" key="4">
    <source>
        <dbReference type="ARBA" id="ARBA00022553"/>
    </source>
</evidence>
<dbReference type="InterPro" id="IPR036097">
    <property type="entry name" value="HisK_dim/P_sf"/>
</dbReference>
<keyword evidence="16" id="KW-1185">Reference proteome</keyword>
<evidence type="ECO:0000313" key="15">
    <source>
        <dbReference type="EMBL" id="MCJ8501535.1"/>
    </source>
</evidence>
<keyword evidence="6" id="KW-0547">Nucleotide-binding</keyword>
<evidence type="ECO:0000256" key="6">
    <source>
        <dbReference type="ARBA" id="ARBA00022741"/>
    </source>
</evidence>
<name>A0AA41R5N6_9BACT</name>
<dbReference type="InterPro" id="IPR003661">
    <property type="entry name" value="HisK_dim/P_dom"/>
</dbReference>
<dbReference type="PROSITE" id="PS50109">
    <property type="entry name" value="HIS_KIN"/>
    <property type="match status" value="1"/>
</dbReference>
<dbReference type="Pfam" id="PF00497">
    <property type="entry name" value="SBP_bac_3"/>
    <property type="match status" value="1"/>
</dbReference>
<dbReference type="InterPro" id="IPR003594">
    <property type="entry name" value="HATPase_dom"/>
</dbReference>
<accession>A0AA41R5N6</accession>
<keyword evidence="7" id="KW-0418">Kinase</keyword>
<dbReference type="PRINTS" id="PR00344">
    <property type="entry name" value="BCTRLSENSOR"/>
</dbReference>
<reference evidence="15" key="1">
    <citation type="submission" date="2022-04" db="EMBL/GenBank/DDBJ databases">
        <title>Desulfatitalea alkaliphila sp. nov., a novel anaerobic sulfate-reducing bacterium isolated from terrestrial mud volcano, Taman Peninsula, Russia.</title>
        <authorList>
            <person name="Khomyakova M.A."/>
            <person name="Merkel A.Y."/>
            <person name="Slobodkin A.I."/>
        </authorList>
    </citation>
    <scope>NUCLEOTIDE SEQUENCE</scope>
    <source>
        <strain evidence="15">M08but</strain>
    </source>
</reference>
<evidence type="ECO:0000256" key="1">
    <source>
        <dbReference type="ARBA" id="ARBA00000085"/>
    </source>
</evidence>
<evidence type="ECO:0000256" key="3">
    <source>
        <dbReference type="ARBA" id="ARBA00012438"/>
    </source>
</evidence>
<evidence type="ECO:0000259" key="14">
    <source>
        <dbReference type="PROSITE" id="PS50109"/>
    </source>
</evidence>
<comment type="subcellular location">
    <subcellularLocation>
        <location evidence="2">Membrane</location>
    </subcellularLocation>
</comment>
<dbReference type="Pfam" id="PF02518">
    <property type="entry name" value="HATPase_c"/>
    <property type="match status" value="1"/>
</dbReference>
<comment type="catalytic activity">
    <reaction evidence="1">
        <text>ATP + protein L-histidine = ADP + protein N-phospho-L-histidine.</text>
        <dbReference type="EC" id="2.7.13.3"/>
    </reaction>
</comment>
<evidence type="ECO:0000256" key="11">
    <source>
        <dbReference type="ARBA" id="ARBA00023306"/>
    </source>
</evidence>
<evidence type="ECO:0000256" key="9">
    <source>
        <dbReference type="ARBA" id="ARBA00023012"/>
    </source>
</evidence>
<evidence type="ECO:0000256" key="10">
    <source>
        <dbReference type="ARBA" id="ARBA00023136"/>
    </source>
</evidence>
<dbReference type="PANTHER" id="PTHR43711">
    <property type="entry name" value="TWO-COMPONENT HISTIDINE KINASE"/>
    <property type="match status" value="1"/>
</dbReference>
<keyword evidence="10 12" id="KW-0472">Membrane</keyword>
<feature type="domain" description="Histidine kinase" evidence="14">
    <location>
        <begin position="348"/>
        <end position="566"/>
    </location>
</feature>
<keyword evidence="12" id="KW-1133">Transmembrane helix</keyword>
<evidence type="ECO:0000256" key="12">
    <source>
        <dbReference type="SAM" id="Phobius"/>
    </source>
</evidence>
<organism evidence="15 16">
    <name type="scientific">Desulfatitalea alkaliphila</name>
    <dbReference type="NCBI Taxonomy" id="2929485"/>
    <lineage>
        <taxon>Bacteria</taxon>
        <taxon>Pseudomonadati</taxon>
        <taxon>Thermodesulfobacteriota</taxon>
        <taxon>Desulfobacteria</taxon>
        <taxon>Desulfobacterales</taxon>
        <taxon>Desulfosarcinaceae</taxon>
        <taxon>Desulfatitalea</taxon>
    </lineage>
</organism>
<dbReference type="EMBL" id="JALJRB010000014">
    <property type="protein sequence ID" value="MCJ8501535.1"/>
    <property type="molecule type" value="Genomic_DNA"/>
</dbReference>
<dbReference type="Gene3D" id="3.40.190.10">
    <property type="entry name" value="Periplasmic binding protein-like II"/>
    <property type="match status" value="2"/>
</dbReference>
<keyword evidence="4" id="KW-0597">Phosphoprotein</keyword>
<dbReference type="FunFam" id="1.10.287.130:FF:000038">
    <property type="entry name" value="Sensory transduction histidine kinase"/>
    <property type="match status" value="1"/>
</dbReference>
<keyword evidence="5" id="KW-0808">Transferase</keyword>
<dbReference type="InterPro" id="IPR004358">
    <property type="entry name" value="Sig_transdc_His_kin-like_C"/>
</dbReference>
<evidence type="ECO:0000256" key="13">
    <source>
        <dbReference type="SAM" id="SignalP"/>
    </source>
</evidence>
<dbReference type="Proteomes" id="UP001165427">
    <property type="component" value="Unassembled WGS sequence"/>
</dbReference>
<keyword evidence="13" id="KW-0732">Signal</keyword>
<dbReference type="InterPro" id="IPR036890">
    <property type="entry name" value="HATPase_C_sf"/>
</dbReference>
<dbReference type="SUPFAM" id="SSF47384">
    <property type="entry name" value="Homodimeric domain of signal transducing histidine kinase"/>
    <property type="match status" value="1"/>
</dbReference>
<dbReference type="FunFam" id="3.30.565.10:FF:000010">
    <property type="entry name" value="Sensor histidine kinase RcsC"/>
    <property type="match status" value="1"/>
</dbReference>
<dbReference type="AlphaFoldDB" id="A0AA41R5N6"/>
<dbReference type="GO" id="GO:0016020">
    <property type="term" value="C:membrane"/>
    <property type="evidence" value="ECO:0007669"/>
    <property type="project" value="UniProtKB-SubCell"/>
</dbReference>
<dbReference type="SMART" id="SM00062">
    <property type="entry name" value="PBPb"/>
    <property type="match status" value="1"/>
</dbReference>
<keyword evidence="9" id="KW-0902">Two-component regulatory system</keyword>
<feature type="transmembrane region" description="Helical" evidence="12">
    <location>
        <begin position="277"/>
        <end position="299"/>
    </location>
</feature>
<protein>
    <recommendedName>
        <fullName evidence="3">histidine kinase</fullName>
        <ecNumber evidence="3">2.7.13.3</ecNumber>
    </recommendedName>
</protein>
<sequence length="570" mass="63170">MASGLKRPSERRKCISRWRRRTALLGLALLTLLCWTPGPGCAADRVVTVGLYENAPKVFTDAEGLPKGIFIDILAHIAGREGWRLNFVHGTWGEGLDRLEEGQIDLMPDVAYTAERAKRYAYHQIPALSSWYQVYAPKGSGIHSIFDLENKRILVLERSVQERAFMRLSAGFGLNAELISVPDYHTMFAMVANGQANAAVTNRFYGMMHAKAHGLEDTTVVFEPSDLFFAAPLNGDPHLLETIDTHLAEMKRDAGSIYYQSLRAWTEEQVRFRLPGWAKLLGGLIGAAFLIALVGSAVLKRQVDIRTRELQAINKEMDQRIIQRTAELAQAMEQAKAADRIKSAFLATMSHELRTPLNSIIGFTGILLQGLAGELNPEQRKQLGMVQNSARHLLALINDVLDISKIEAGQLQLSHSTFDLKMSLEKSVQLVTPLAEKKNLPIDLEIDRDIGAITTDPRRLEQVFLNLLSNAVKFTEKGRVRMVCRNENDHYRIAIADTGIGIGAEDLPNLFQPFHQIDTGLSRKAEGTGLGLSICKRIVDMMGGIITVESKPGSGTTFTVRLPQHQGEAS</sequence>
<evidence type="ECO:0000256" key="5">
    <source>
        <dbReference type="ARBA" id="ARBA00022679"/>
    </source>
</evidence>
<feature type="chain" id="PRO_5041200778" description="histidine kinase" evidence="13">
    <location>
        <begin position="43"/>
        <end position="570"/>
    </location>
</feature>
<dbReference type="Gene3D" id="1.10.287.130">
    <property type="match status" value="1"/>
</dbReference>
<gene>
    <name evidence="15" type="ORF">MRX98_13190</name>
</gene>
<dbReference type="InterPro" id="IPR050736">
    <property type="entry name" value="Sensor_HK_Regulatory"/>
</dbReference>
<dbReference type="PANTHER" id="PTHR43711:SF1">
    <property type="entry name" value="HISTIDINE KINASE 1"/>
    <property type="match status" value="1"/>
</dbReference>
<dbReference type="SMART" id="SM00387">
    <property type="entry name" value="HATPase_c"/>
    <property type="match status" value="1"/>
</dbReference>
<dbReference type="InterPro" id="IPR001638">
    <property type="entry name" value="Solute-binding_3/MltF_N"/>
</dbReference>
<dbReference type="Gene3D" id="3.30.565.10">
    <property type="entry name" value="Histidine kinase-like ATPase, C-terminal domain"/>
    <property type="match status" value="1"/>
</dbReference>
<dbReference type="SUPFAM" id="SSF55874">
    <property type="entry name" value="ATPase domain of HSP90 chaperone/DNA topoisomerase II/histidine kinase"/>
    <property type="match status" value="1"/>
</dbReference>
<comment type="caution">
    <text evidence="15">The sequence shown here is derived from an EMBL/GenBank/DDBJ whole genome shotgun (WGS) entry which is preliminary data.</text>
</comment>
<keyword evidence="11" id="KW-0131">Cell cycle</keyword>
<dbReference type="GO" id="GO:0000155">
    <property type="term" value="F:phosphorelay sensor kinase activity"/>
    <property type="evidence" value="ECO:0007669"/>
    <property type="project" value="InterPro"/>
</dbReference>
<dbReference type="EC" id="2.7.13.3" evidence="3"/>
<keyword evidence="8 15" id="KW-0067">ATP-binding</keyword>
<dbReference type="CDD" id="cd00082">
    <property type="entry name" value="HisKA"/>
    <property type="match status" value="1"/>
</dbReference>
<dbReference type="SMART" id="SM00388">
    <property type="entry name" value="HisKA"/>
    <property type="match status" value="1"/>
</dbReference>